<dbReference type="PROSITE" id="PS50800">
    <property type="entry name" value="SAP"/>
    <property type="match status" value="1"/>
</dbReference>
<gene>
    <name evidence="3" type="ORF">HU200_019730</name>
</gene>
<protein>
    <recommendedName>
        <fullName evidence="2">SAP domain-containing protein</fullName>
    </recommendedName>
</protein>
<keyword evidence="4" id="KW-1185">Reference proteome</keyword>
<sequence length="382" mass="40963">MVAAPREGMELAAMKRRELLELCRQHGLGTRGSKADLAVSLAGAISGAAAATAESVVEVVVGKGCLKRLGGSASGGISGAAKKVRFSLDEESEERARMRMSQVILQPVVTKTRGRRKARKIHPAAAVSGRDCWQKHDDVGGHSVDNDVIGEVDADAPATQSTMKVVCLCAQIGAERLINPAEAEKEGEVVKAAIDSKRKEKTHENADGIAVNAQAGVPHGSTGKSSLPAAAFLLSAVVENKRGRRKVGGDKDELGVQEQSAQVQDLAKTFSPVDVENERSRRKDVDCVPALQKSRRTTRSHSVAAAVILPIVTGNKVRKAQPVRPDGELPADLKVPQNDAPVTRSSRNRNFQVYNSVMEETHVEEKLEDKRKTDRPSKGVYQ</sequence>
<feature type="domain" description="SAP" evidence="2">
    <location>
        <begin position="11"/>
        <end position="45"/>
    </location>
</feature>
<feature type="region of interest" description="Disordered" evidence="1">
    <location>
        <begin position="319"/>
        <end position="382"/>
    </location>
</feature>
<proteinExistence type="predicted"/>
<evidence type="ECO:0000313" key="3">
    <source>
        <dbReference type="EMBL" id="KAF8726272.1"/>
    </source>
</evidence>
<feature type="compositionally biased region" description="Polar residues" evidence="1">
    <location>
        <begin position="343"/>
        <end position="355"/>
    </location>
</feature>
<evidence type="ECO:0000313" key="4">
    <source>
        <dbReference type="Proteomes" id="UP000636709"/>
    </source>
</evidence>
<dbReference type="InterPro" id="IPR003034">
    <property type="entry name" value="SAP_dom"/>
</dbReference>
<evidence type="ECO:0000259" key="2">
    <source>
        <dbReference type="PROSITE" id="PS50800"/>
    </source>
</evidence>
<dbReference type="EMBL" id="JACEFO010001651">
    <property type="protein sequence ID" value="KAF8726272.1"/>
    <property type="molecule type" value="Genomic_DNA"/>
</dbReference>
<organism evidence="3 4">
    <name type="scientific">Digitaria exilis</name>
    <dbReference type="NCBI Taxonomy" id="1010633"/>
    <lineage>
        <taxon>Eukaryota</taxon>
        <taxon>Viridiplantae</taxon>
        <taxon>Streptophyta</taxon>
        <taxon>Embryophyta</taxon>
        <taxon>Tracheophyta</taxon>
        <taxon>Spermatophyta</taxon>
        <taxon>Magnoliopsida</taxon>
        <taxon>Liliopsida</taxon>
        <taxon>Poales</taxon>
        <taxon>Poaceae</taxon>
        <taxon>PACMAD clade</taxon>
        <taxon>Panicoideae</taxon>
        <taxon>Panicodae</taxon>
        <taxon>Paniceae</taxon>
        <taxon>Anthephorinae</taxon>
        <taxon>Digitaria</taxon>
    </lineage>
</organism>
<feature type="compositionally biased region" description="Basic and acidic residues" evidence="1">
    <location>
        <begin position="359"/>
        <end position="382"/>
    </location>
</feature>
<reference evidence="3" key="1">
    <citation type="submission" date="2020-07" db="EMBL/GenBank/DDBJ databases">
        <title>Genome sequence and genetic diversity analysis of an under-domesticated orphan crop, white fonio (Digitaria exilis).</title>
        <authorList>
            <person name="Bennetzen J.L."/>
            <person name="Chen S."/>
            <person name="Ma X."/>
            <person name="Wang X."/>
            <person name="Yssel A.E.J."/>
            <person name="Chaluvadi S.R."/>
            <person name="Johnson M."/>
            <person name="Gangashetty P."/>
            <person name="Hamidou F."/>
            <person name="Sanogo M.D."/>
            <person name="Zwaenepoel A."/>
            <person name="Wallace J."/>
            <person name="Van De Peer Y."/>
            <person name="Van Deynze A."/>
        </authorList>
    </citation>
    <scope>NUCLEOTIDE SEQUENCE</scope>
    <source>
        <tissue evidence="3">Leaves</tissue>
    </source>
</reference>
<dbReference type="Proteomes" id="UP000636709">
    <property type="component" value="Unassembled WGS sequence"/>
</dbReference>
<accession>A0A835F2D0</accession>
<name>A0A835F2D0_9POAL</name>
<comment type="caution">
    <text evidence="3">The sequence shown here is derived from an EMBL/GenBank/DDBJ whole genome shotgun (WGS) entry which is preliminary data.</text>
</comment>
<dbReference type="AlphaFoldDB" id="A0A835F2D0"/>
<evidence type="ECO:0000256" key="1">
    <source>
        <dbReference type="SAM" id="MobiDB-lite"/>
    </source>
</evidence>
<dbReference type="OrthoDB" id="676620at2759"/>